<dbReference type="Gene3D" id="3.40.50.300">
    <property type="entry name" value="P-loop containing nucleotide triphosphate hydrolases"/>
    <property type="match status" value="1"/>
</dbReference>
<keyword evidence="4" id="KW-0963">Cytoplasm</keyword>
<dbReference type="InterPro" id="IPR006073">
    <property type="entry name" value="GTP-bd"/>
</dbReference>
<feature type="binding site" evidence="5">
    <location>
        <position position="178"/>
    </location>
    <ligand>
        <name>GTP</name>
        <dbReference type="ChEBI" id="CHEBI:37565"/>
    </ligand>
</feature>
<dbReference type="GO" id="GO:0006412">
    <property type="term" value="P:translation"/>
    <property type="evidence" value="ECO:0007669"/>
    <property type="project" value="TreeGrafter"/>
</dbReference>
<keyword evidence="2 4" id="KW-0547">Nucleotide-binding</keyword>
<comment type="function">
    <text evidence="4">Required for a late step of 50S ribosomal subunit assembly. Has GTPase activity.</text>
</comment>
<dbReference type="InterPro" id="IPR023179">
    <property type="entry name" value="GTP-bd_ortho_bundle_sf"/>
</dbReference>
<dbReference type="Pfam" id="PF01926">
    <property type="entry name" value="MMR_HSR1"/>
    <property type="match status" value="1"/>
</dbReference>
<dbReference type="OrthoDB" id="9779790at2"/>
<dbReference type="SUPFAM" id="SSF52540">
    <property type="entry name" value="P-loop containing nucleoside triphosphate hydrolases"/>
    <property type="match status" value="1"/>
</dbReference>
<reference evidence="7 8" key="1">
    <citation type="submission" date="2012-05" db="EMBL/GenBank/DDBJ databases">
        <title>The Genome Sequence of Eubacteriaceae bacterium CM2.</title>
        <authorList>
            <consortium name="The Broad Institute Genome Sequencing Platform"/>
            <person name="Earl A."/>
            <person name="Ward D."/>
            <person name="Feldgarden M."/>
            <person name="Gevers D."/>
            <person name="Sizova M."/>
            <person name="Hazen A."/>
            <person name="Epstein S."/>
            <person name="Walker B."/>
            <person name="Young S.K."/>
            <person name="Zeng Q."/>
            <person name="Gargeya S."/>
            <person name="Fitzgerald M."/>
            <person name="Haas B."/>
            <person name="Abouelleil A."/>
            <person name="Alvarado L."/>
            <person name="Arachchi H.M."/>
            <person name="Berlin A."/>
            <person name="Chapman S.B."/>
            <person name="Goldberg J."/>
            <person name="Griggs A."/>
            <person name="Gujja S."/>
            <person name="Hansen M."/>
            <person name="Howarth C."/>
            <person name="Imamovic A."/>
            <person name="Larimer J."/>
            <person name="McCowen C."/>
            <person name="Montmayeur A."/>
            <person name="Murphy C."/>
            <person name="Neiman D."/>
            <person name="Pearson M."/>
            <person name="Priest M."/>
            <person name="Roberts A."/>
            <person name="Saif S."/>
            <person name="Shea T."/>
            <person name="Sisk P."/>
            <person name="Sykes S."/>
            <person name="Wortman J."/>
            <person name="Nusbaum C."/>
            <person name="Birren B."/>
        </authorList>
    </citation>
    <scope>NUCLEOTIDE SEQUENCE [LARGE SCALE GENOMIC DNA]</scope>
    <source>
        <strain evidence="7 8">CM2</strain>
    </source>
</reference>
<dbReference type="PATRIC" id="fig|796939.3.peg.1465"/>
<evidence type="ECO:0000313" key="8">
    <source>
        <dbReference type="Proteomes" id="UP000017818"/>
    </source>
</evidence>
<dbReference type="InterPro" id="IPR016478">
    <property type="entry name" value="GTPase_MTG1"/>
</dbReference>
<name>V9HNY7_9FIRM</name>
<feature type="domain" description="CP-type G" evidence="6">
    <location>
        <begin position="17"/>
        <end position="182"/>
    </location>
</feature>
<dbReference type="PIRSF" id="PIRSF006230">
    <property type="entry name" value="MG442"/>
    <property type="match status" value="1"/>
</dbReference>
<evidence type="ECO:0000256" key="4">
    <source>
        <dbReference type="PIRNR" id="PIRNR006230"/>
    </source>
</evidence>
<feature type="binding site" evidence="5">
    <location>
        <begin position="90"/>
        <end position="91"/>
    </location>
    <ligand>
        <name>GTP</name>
        <dbReference type="ChEBI" id="CHEBI:37565"/>
    </ligand>
</feature>
<dbReference type="FunFam" id="3.40.50.300:FF:000590">
    <property type="entry name" value="Ribosome biogenesis GTPase A"/>
    <property type="match status" value="1"/>
</dbReference>
<dbReference type="InterPro" id="IPR027417">
    <property type="entry name" value="P-loop_NTPase"/>
</dbReference>
<keyword evidence="3 4" id="KW-0342">GTP-binding</keyword>
<dbReference type="EMBL" id="AFZF02000001">
    <property type="protein sequence ID" value="EHL16230.1"/>
    <property type="molecule type" value="Genomic_DNA"/>
</dbReference>
<dbReference type="RefSeq" id="WP_009526573.1">
    <property type="nucleotide sequence ID" value="NZ_JH815225.1"/>
</dbReference>
<dbReference type="GO" id="GO:0005737">
    <property type="term" value="C:cytoplasm"/>
    <property type="evidence" value="ECO:0007669"/>
    <property type="project" value="UniProtKB-SubCell"/>
</dbReference>
<proteinExistence type="inferred from homology"/>
<evidence type="ECO:0000256" key="3">
    <source>
        <dbReference type="ARBA" id="ARBA00023134"/>
    </source>
</evidence>
<sequence length="285" mass="32630">MEEKNSINWYPGHMKKTREEIIKNIKLVNLVVEIVDARAPISSKNPDIDSMINGKSKLVVLTKKDLADEEDMGKFISYYKEKGIKSVAINSTKKTGISPLINILEQIKEENYQKNKAKGIIKKPLRIMIVGIPNVGKSTLINQIIGKKSAKTGNTPGITKSQQWLKIKGDIELLDTPGILWPKIEDKITAQKLAFLGSIRDQVIEIEDIYYEFIKFLIENKKQKNLFEEFEINFDETDFEKISEIIAKKRGVLLKNNEVDYFILANIVLNEFRNGKYGKIQLDEI</sequence>
<gene>
    <name evidence="7" type="ORF">HMPREF9630_01948</name>
</gene>
<evidence type="ECO:0000256" key="2">
    <source>
        <dbReference type="ARBA" id="ARBA00022741"/>
    </source>
</evidence>
<dbReference type="PRINTS" id="PR00326">
    <property type="entry name" value="GTP1OBG"/>
</dbReference>
<dbReference type="GO" id="GO:0005525">
    <property type="term" value="F:GTP binding"/>
    <property type="evidence" value="ECO:0007669"/>
    <property type="project" value="UniProtKB-KW"/>
</dbReference>
<dbReference type="GO" id="GO:0003924">
    <property type="term" value="F:GTPase activity"/>
    <property type="evidence" value="ECO:0007669"/>
    <property type="project" value="TreeGrafter"/>
</dbReference>
<evidence type="ECO:0000259" key="6">
    <source>
        <dbReference type="PROSITE" id="PS51721"/>
    </source>
</evidence>
<dbReference type="InterPro" id="IPR019991">
    <property type="entry name" value="GTP-bd_ribosome_bgen"/>
</dbReference>
<accession>V9HNY7</accession>
<comment type="similarity">
    <text evidence="4">Belongs to the TRAFAC class YlqF/YawG GTPase family. MTG1 subfamily.</text>
</comment>
<dbReference type="InterPro" id="IPR030378">
    <property type="entry name" value="G_CP_dom"/>
</dbReference>
<comment type="subcellular location">
    <subcellularLocation>
        <location evidence="4">Cytoplasm</location>
    </subcellularLocation>
</comment>
<dbReference type="AlphaFoldDB" id="V9HNY7"/>
<organism evidence="7 8">
    <name type="scientific">Peptoanaerobacter stomatis</name>
    <dbReference type="NCBI Taxonomy" id="796937"/>
    <lineage>
        <taxon>Bacteria</taxon>
        <taxon>Bacillati</taxon>
        <taxon>Bacillota</taxon>
        <taxon>Clostridia</taxon>
        <taxon>Peptostreptococcales</taxon>
        <taxon>Filifactoraceae</taxon>
        <taxon>Peptoanaerobacter</taxon>
    </lineage>
</organism>
<dbReference type="Proteomes" id="UP000017818">
    <property type="component" value="Unassembled WGS sequence"/>
</dbReference>
<dbReference type="PANTHER" id="PTHR45782">
    <property type="entry name" value="MITOCHONDRIAL RIBOSOME-ASSOCIATED GTPASE 1"/>
    <property type="match status" value="1"/>
</dbReference>
<dbReference type="InterPro" id="IPR005225">
    <property type="entry name" value="Small_GTP-bd"/>
</dbReference>
<comment type="caution">
    <text evidence="7">The sequence shown here is derived from an EMBL/GenBank/DDBJ whole genome shotgun (WGS) entry which is preliminary data.</text>
</comment>
<dbReference type="HOGENOM" id="CLU_011106_1_0_9"/>
<protein>
    <recommendedName>
        <fullName evidence="1 4">Ribosome biogenesis GTPase A</fullName>
    </recommendedName>
</protein>
<dbReference type="PANTHER" id="PTHR45782:SF4">
    <property type="entry name" value="MITOCHONDRIAL RIBOSOME-ASSOCIATED GTPASE 1"/>
    <property type="match status" value="1"/>
</dbReference>
<dbReference type="CDD" id="cd01856">
    <property type="entry name" value="YlqF"/>
    <property type="match status" value="1"/>
</dbReference>
<feature type="binding site" evidence="5">
    <location>
        <begin position="134"/>
        <end position="139"/>
    </location>
    <ligand>
        <name>GTP</name>
        <dbReference type="ChEBI" id="CHEBI:37565"/>
    </ligand>
</feature>
<evidence type="ECO:0000256" key="1">
    <source>
        <dbReference type="ARBA" id="ARBA00014898"/>
    </source>
</evidence>
<evidence type="ECO:0000256" key="5">
    <source>
        <dbReference type="PIRSR" id="PIRSR006230-1"/>
    </source>
</evidence>
<dbReference type="Gene3D" id="1.10.1580.10">
    <property type="match status" value="1"/>
</dbReference>
<dbReference type="NCBIfam" id="TIGR00231">
    <property type="entry name" value="small_GTP"/>
    <property type="match status" value="1"/>
</dbReference>
<dbReference type="NCBIfam" id="TIGR03596">
    <property type="entry name" value="GTPase_YlqF"/>
    <property type="match status" value="1"/>
</dbReference>
<evidence type="ECO:0000313" key="7">
    <source>
        <dbReference type="EMBL" id="EHL16230.1"/>
    </source>
</evidence>
<dbReference type="PROSITE" id="PS51721">
    <property type="entry name" value="G_CP"/>
    <property type="match status" value="1"/>
</dbReference>